<name>A0ACB5T9R8_AMBMO</name>
<sequence>MVDPLQTDQGIELSSLGPDQLSSSQPQYPPNDNSNSQRSTTEGTTTISKHKNKFKLSKLLPKTKTKPKDDDQDDTVNHHLKSGNPSRDSLSNERTMLAYVRTGISFILLGVAMIQFTKYSIKKGTRPKLRAVLKSDELDDNNKELIVKLIHCVSIIDVVWVSPA</sequence>
<reference evidence="1" key="1">
    <citation type="submission" date="2023-04" db="EMBL/GenBank/DDBJ databases">
        <title>Ambrosiozyma monospora NBRC 10751.</title>
        <authorList>
            <person name="Ichikawa N."/>
            <person name="Sato H."/>
            <person name="Tonouchi N."/>
        </authorList>
    </citation>
    <scope>NUCLEOTIDE SEQUENCE</scope>
    <source>
        <strain evidence="1">NBRC 10751</strain>
    </source>
</reference>
<proteinExistence type="predicted"/>
<keyword evidence="2" id="KW-1185">Reference proteome</keyword>
<dbReference type="EMBL" id="BSXS01005068">
    <property type="protein sequence ID" value="GME83886.1"/>
    <property type="molecule type" value="Genomic_DNA"/>
</dbReference>
<dbReference type="Proteomes" id="UP001165064">
    <property type="component" value="Unassembled WGS sequence"/>
</dbReference>
<evidence type="ECO:0000313" key="1">
    <source>
        <dbReference type="EMBL" id="GME83886.1"/>
    </source>
</evidence>
<organism evidence="1 2">
    <name type="scientific">Ambrosiozyma monospora</name>
    <name type="common">Yeast</name>
    <name type="synonym">Endomycopsis monosporus</name>
    <dbReference type="NCBI Taxonomy" id="43982"/>
    <lineage>
        <taxon>Eukaryota</taxon>
        <taxon>Fungi</taxon>
        <taxon>Dikarya</taxon>
        <taxon>Ascomycota</taxon>
        <taxon>Saccharomycotina</taxon>
        <taxon>Pichiomycetes</taxon>
        <taxon>Pichiales</taxon>
        <taxon>Pichiaceae</taxon>
        <taxon>Ambrosiozyma</taxon>
    </lineage>
</organism>
<evidence type="ECO:0000313" key="2">
    <source>
        <dbReference type="Proteomes" id="UP001165064"/>
    </source>
</evidence>
<gene>
    <name evidence="1" type="ORF">Amon02_000647500</name>
</gene>
<comment type="caution">
    <text evidence="1">The sequence shown here is derived from an EMBL/GenBank/DDBJ whole genome shotgun (WGS) entry which is preliminary data.</text>
</comment>
<accession>A0ACB5T9R8</accession>
<protein>
    <submittedName>
        <fullName evidence="1">Unnamed protein product</fullName>
    </submittedName>
</protein>